<accession>A0AAV9TYF5</accession>
<comment type="caution">
    <text evidence="2">The sequence shown here is derived from an EMBL/GenBank/DDBJ whole genome shotgun (WGS) entry which is preliminary data.</text>
</comment>
<protein>
    <submittedName>
        <fullName evidence="2">Uncharacterized protein</fullName>
    </submittedName>
</protein>
<gene>
    <name evidence="2" type="ORF">TWF730_004421</name>
</gene>
<feature type="region of interest" description="Disordered" evidence="1">
    <location>
        <begin position="91"/>
        <end position="112"/>
    </location>
</feature>
<proteinExistence type="predicted"/>
<evidence type="ECO:0000313" key="3">
    <source>
        <dbReference type="Proteomes" id="UP001373714"/>
    </source>
</evidence>
<reference evidence="2 3" key="1">
    <citation type="submission" date="2019-10" db="EMBL/GenBank/DDBJ databases">
        <authorList>
            <person name="Palmer J.M."/>
        </authorList>
    </citation>
    <scope>NUCLEOTIDE SEQUENCE [LARGE SCALE GENOMIC DNA]</scope>
    <source>
        <strain evidence="2 3">TWF730</strain>
    </source>
</reference>
<name>A0AAV9TYF5_9PEZI</name>
<organism evidence="2 3">
    <name type="scientific">Orbilia blumenaviensis</name>
    <dbReference type="NCBI Taxonomy" id="1796055"/>
    <lineage>
        <taxon>Eukaryota</taxon>
        <taxon>Fungi</taxon>
        <taxon>Dikarya</taxon>
        <taxon>Ascomycota</taxon>
        <taxon>Pezizomycotina</taxon>
        <taxon>Orbiliomycetes</taxon>
        <taxon>Orbiliales</taxon>
        <taxon>Orbiliaceae</taxon>
        <taxon>Orbilia</taxon>
    </lineage>
</organism>
<dbReference type="EMBL" id="JAVHNS010000018">
    <property type="protein sequence ID" value="KAK6331340.1"/>
    <property type="molecule type" value="Genomic_DNA"/>
</dbReference>
<evidence type="ECO:0000256" key="1">
    <source>
        <dbReference type="SAM" id="MobiDB-lite"/>
    </source>
</evidence>
<evidence type="ECO:0000313" key="2">
    <source>
        <dbReference type="EMBL" id="KAK6331340.1"/>
    </source>
</evidence>
<dbReference type="AlphaFoldDB" id="A0AAV9TYF5"/>
<dbReference type="Proteomes" id="UP001373714">
    <property type="component" value="Unassembled WGS sequence"/>
</dbReference>
<keyword evidence="3" id="KW-1185">Reference proteome</keyword>
<sequence length="112" mass="12952">MTDHGNFLQWSISAGRDKLFSFLSVYFLISLGLRSDESWDDNAIRYPKLKLRYIWYVIKSVLISTYVYTQVQSPNLACALFIENPKAQKKCKTPASNQQQQEQLKDPASWLG</sequence>